<organism evidence="1 2">
    <name type="scientific">Paraprevotella clara YIT 11840</name>
    <dbReference type="NCBI Taxonomy" id="762968"/>
    <lineage>
        <taxon>Bacteria</taxon>
        <taxon>Pseudomonadati</taxon>
        <taxon>Bacteroidota</taxon>
        <taxon>Bacteroidia</taxon>
        <taxon>Bacteroidales</taxon>
        <taxon>Prevotellaceae</taxon>
        <taxon>Paraprevotella</taxon>
    </lineage>
</organism>
<name>G5SLU7_9BACT</name>
<dbReference type="HOGENOM" id="CLU_076345_0_0_10"/>
<gene>
    <name evidence="1" type="ORF">HMPREF9441_00319</name>
</gene>
<reference evidence="1 2" key="1">
    <citation type="submission" date="2011-03" db="EMBL/GenBank/DDBJ databases">
        <authorList>
            <person name="Weinstock G."/>
            <person name="Sodergren E."/>
            <person name="Clifton S."/>
            <person name="Fulton L."/>
            <person name="Fulton B."/>
            <person name="Courtney L."/>
            <person name="Fronick C."/>
            <person name="Harrison M."/>
            <person name="Strong C."/>
            <person name="Farmer C."/>
            <person name="Delahaunty K."/>
            <person name="Markovic C."/>
            <person name="Hall O."/>
            <person name="Minx P."/>
            <person name="Tomlinson C."/>
            <person name="Mitreva M."/>
            <person name="Hou S."/>
            <person name="Chen J."/>
            <person name="Wollam A."/>
            <person name="Pepin K.H."/>
            <person name="Johnson M."/>
            <person name="Bhonagiri V."/>
            <person name="Zhang X."/>
            <person name="Suruliraj S."/>
            <person name="Warren W."/>
            <person name="Chinwalla A."/>
            <person name="Mardis E.R."/>
            <person name="Wilson R.K."/>
        </authorList>
    </citation>
    <scope>NUCLEOTIDE SEQUENCE [LARGE SCALE GENOMIC DNA]</scope>
    <source>
        <strain evidence="1 2">YIT 11840</strain>
    </source>
</reference>
<protein>
    <recommendedName>
        <fullName evidence="3">Outer membrane protein beta-barrel domain-containing protein</fullName>
    </recommendedName>
</protein>
<dbReference type="PATRIC" id="fig|762968.3.peg.285"/>
<dbReference type="eggNOG" id="COG3637">
    <property type="taxonomic scope" value="Bacteria"/>
</dbReference>
<dbReference type="OrthoDB" id="9882163at2"/>
<dbReference type="Proteomes" id="UP000003598">
    <property type="component" value="Unassembled WGS sequence"/>
</dbReference>
<dbReference type="PROSITE" id="PS51257">
    <property type="entry name" value="PROKAR_LIPOPROTEIN"/>
    <property type="match status" value="1"/>
</dbReference>
<dbReference type="EMBL" id="AFFY01000003">
    <property type="protein sequence ID" value="EHH01863.1"/>
    <property type="molecule type" value="Genomic_DNA"/>
</dbReference>
<comment type="caution">
    <text evidence="1">The sequence shown here is derived from an EMBL/GenBank/DDBJ whole genome shotgun (WGS) entry which is preliminary data.</text>
</comment>
<proteinExistence type="predicted"/>
<accession>G5SLU7</accession>
<keyword evidence="2" id="KW-1185">Reference proteome</keyword>
<evidence type="ECO:0000313" key="2">
    <source>
        <dbReference type="Proteomes" id="UP000003598"/>
    </source>
</evidence>
<sequence>MKQNAMKNTFFVFGCVSFFIAGCSPKVTTEVVKSYPVTRAYDVRLFEAKDTLPPAAEVLGRASVEKGTESDAETMVKVETAKVGGNAFAVKEKSSSFMGRSYRMDGYMLRFPGTRLEVDQALDGLAANRFWTDSDHETAKDEKKDGTSTLYLNAGGGFITSELRTPGGTAVWGHPRRGTEMQAGWDWVGRKGLGGGLFFSAYHSRAYGLASPPEVADERFHMNFFYIGPEFVVRTFFSDYWSAKAALGLGAFFSREKVRDNSRLDYGLDGWGGHFQLGLEYRLAEHVGVGLNGGYILGWFPGKDFAREFFPDDGLGELGKSGKRKELDGYFHFFVTGGLRFYF</sequence>
<dbReference type="STRING" id="762968.HMPREF9441_00319"/>
<evidence type="ECO:0008006" key="3">
    <source>
        <dbReference type="Google" id="ProtNLM"/>
    </source>
</evidence>
<dbReference type="AlphaFoldDB" id="G5SLU7"/>
<evidence type="ECO:0000313" key="1">
    <source>
        <dbReference type="EMBL" id="EHH01863.1"/>
    </source>
</evidence>